<feature type="non-terminal residue" evidence="1">
    <location>
        <position position="80"/>
    </location>
</feature>
<accession>A0A0K2VLC2</accession>
<evidence type="ECO:0000313" key="1">
    <source>
        <dbReference type="EMBL" id="CDW51249.1"/>
    </source>
</evidence>
<proteinExistence type="predicted"/>
<protein>
    <submittedName>
        <fullName evidence="1">Uncharacterized protein</fullName>
    </submittedName>
</protein>
<dbReference type="EMBL" id="HACA01033887">
    <property type="protein sequence ID" value="CDW51249.1"/>
    <property type="molecule type" value="Transcribed_RNA"/>
</dbReference>
<dbReference type="AlphaFoldDB" id="A0A0K2VLC2"/>
<name>A0A0K2VLC2_LEPSM</name>
<sequence>MKVSRININDNGNTIDALAKYSEEISINMNIGGTCYLPDNTTLSYDANISDFHLKINKSTGYLDFLNVNDSAIILWEAKI</sequence>
<organism evidence="1">
    <name type="scientific">Lepeophtheirus salmonis</name>
    <name type="common">Salmon louse</name>
    <name type="synonym">Caligus salmonis</name>
    <dbReference type="NCBI Taxonomy" id="72036"/>
    <lineage>
        <taxon>Eukaryota</taxon>
        <taxon>Metazoa</taxon>
        <taxon>Ecdysozoa</taxon>
        <taxon>Arthropoda</taxon>
        <taxon>Crustacea</taxon>
        <taxon>Multicrustacea</taxon>
        <taxon>Hexanauplia</taxon>
        <taxon>Copepoda</taxon>
        <taxon>Siphonostomatoida</taxon>
        <taxon>Caligidae</taxon>
        <taxon>Lepeophtheirus</taxon>
    </lineage>
</organism>
<reference evidence="1" key="1">
    <citation type="submission" date="2014-05" db="EMBL/GenBank/DDBJ databases">
        <authorList>
            <person name="Chronopoulou M."/>
        </authorList>
    </citation>
    <scope>NUCLEOTIDE SEQUENCE</scope>
    <source>
        <tissue evidence="1">Whole organism</tissue>
    </source>
</reference>